<dbReference type="Gene3D" id="3.40.50.1820">
    <property type="entry name" value="alpha/beta hydrolase"/>
    <property type="match status" value="1"/>
</dbReference>
<feature type="domain" description="Carrier" evidence="7">
    <location>
        <begin position="5298"/>
        <end position="5373"/>
    </location>
</feature>
<dbReference type="Gene3D" id="3.40.50.12780">
    <property type="entry name" value="N-terminal domain of ligase-like"/>
    <property type="match status" value="3"/>
</dbReference>
<dbReference type="RefSeq" id="WP_386338831.1">
    <property type="nucleotide sequence ID" value="NZ_JBHSFG010000013.1"/>
</dbReference>
<dbReference type="InterPro" id="IPR020845">
    <property type="entry name" value="AMP-binding_CS"/>
</dbReference>
<feature type="domain" description="Carrier" evidence="7">
    <location>
        <begin position="2645"/>
        <end position="2719"/>
    </location>
</feature>
<dbReference type="Gene3D" id="2.30.38.10">
    <property type="entry name" value="Luciferase, Domain 3"/>
    <property type="match status" value="2"/>
</dbReference>
<dbReference type="CDD" id="cd17643">
    <property type="entry name" value="A_NRPS_Cytc1-like"/>
    <property type="match status" value="1"/>
</dbReference>
<feature type="domain" description="Carrier" evidence="7">
    <location>
        <begin position="6363"/>
        <end position="6439"/>
    </location>
</feature>
<dbReference type="NCBIfam" id="NF004282">
    <property type="entry name" value="PRK05691.1"/>
    <property type="match status" value="8"/>
</dbReference>
<feature type="domain" description="Carrier" evidence="7">
    <location>
        <begin position="965"/>
        <end position="1039"/>
    </location>
</feature>
<protein>
    <submittedName>
        <fullName evidence="8">Non-ribosomal peptide synthase/polyketide synthase</fullName>
    </submittedName>
</protein>
<dbReference type="Pfam" id="PF00668">
    <property type="entry name" value="Condensation"/>
    <property type="match status" value="8"/>
</dbReference>
<dbReference type="Gene3D" id="1.10.1200.10">
    <property type="entry name" value="ACP-like"/>
    <property type="match status" value="6"/>
</dbReference>
<dbReference type="CDD" id="cd12117">
    <property type="entry name" value="A_NRPS_Srf_like"/>
    <property type="match status" value="1"/>
</dbReference>
<dbReference type="PANTHER" id="PTHR45527">
    <property type="entry name" value="NONRIBOSOMAL PEPTIDE SYNTHETASE"/>
    <property type="match status" value="1"/>
</dbReference>
<sequence length="6941" mass="739256">MGPTPPLWSALIHRSGSVSRLALSEVRNDVRLPVTAAQLGVWVAQRLEPESPLYQCAVHFDSVPLDIGVLRRSVTRAVAETDTLRSRFGDDGEVFQIVHAEVDATVDLVDLRAEADPEAAARAWMDRDLATVADLEAGPLFRHALLVLSDERHFFYLRYHHIVLDGFGQTRYLDRLARVYTALAAGEEPAPARRRGLDELLAQERAYRDSPHHASDRDFLLGRLAGAEERQTLADGAAGPAPRALRRHTDLPSELTSVLTAAGHWPAVIAAATAVYHHRMLSVDDVVLGIPVAARRTPAALATPSMLANDLPLRVTVTPDTTFAELVGTVRTELGALLRAQRFRREELHQARDLTGTDAALFGTAVNAMSFDARVRFGDVLATPRQLSNGPVADLAVATYGDPADGDVRLEFAANPELYSEDALRAHQERFLTLLASLAAAPGAPVGRAELLDPATADRLLHAPNDTAGQVPGGLVELFERQAAARPDAVALRADETLTYAELDARANRLARRLVARGVGPERLVGVALPRTAGLIVTLLAVLKTGGAYLPIDPEHPADRRAMILEDASPELLVTTSGTDVPDGVPTLLLDTVDWSAGDPSPLGRPQDGRSTAYVIYTSGSTGRPKGVALERAAMDNFLAAMARVVPVRPEDRLLAVTTVSFDIAVLEIFQPLLAGARVVLASRDEVLDPDALRAVVEHEAITVVQATPSLWQPLIETRPEVFAGVRVLTGGEALPQALAGLLAEHTASVTNMYGPTETTVWSMTAPVEPDGGPVSLGAPILNTQVYVLDTALRPVPAGYSGELYIAGDGVARGYRGRPGLSAERFVADPYGPAGTRMYRTGDLVRVEPDGAFTFLSRLDHQVKVRGFRIELGDIEAALLAHPPVERAAVLMREDCPGDKRLVAYIVSPEGDSPALRAHLTERLPEYMVPGAVVVLDALPLTPNGKLDRRALPAPVRVSLPDGRAPRTELEERLCALYAEVLGLDSVTVDDDFFMLGGTSLSATRVVSHGAREGITVAIRDLFRARTVARLAPSCTLGDRPGDAMPAAALSAPLPAAELAALSADSEVEEVLPLTPLQEGLVVHSLTAGRGGDVYTVHIGLDLAGEVDADRLRAALDTVIARHPVLRSGIAHEGVSRPVLVVRRGAAVPWRVHDLRGRADEIDTVLRAEADEPFDLASAPLLRAALLRLDEGHRLVVTCHHLVLDGWSVPILLGETLRAYRGGPVGPEPRPYRDHLGWLAGLDRERSAAVWGEALAGVRPTLVGRSGDAPAQDAVRLESALDAATTARLERAARELGVTVNSLVQAAWAVALRELTGQDDVVFGITVAGRPAEVPGVAEMAGLFVNTVPLRARPGSGRTLAEVARAVQDDQADLFAHQYLPLVEVQRAAGVAGLFDSLVAFQNYPVDRDTLDAVARESGLVAGAADVTDVNHYPLTLTAVPGKRLAARLTCRPHLFEPATAQVLLDRFNDTLARLADAPGTLVGDLVPDRAPVAGEVRGDLVELRGFRFDPAEVEAALAAHPDVVRAAAVVREDTPGERRLVGYVVPRRGATADQSDLRDAVAAALPDYMVPSVLVTLDTLPPAPGGGIDRRALPVPVIAGAAVRSPQTPLQELLCALYAEVIGLESVGIDEDFFALGGDSILGFRLLSRARARGVSFGFRDLFERRTVAALSEVCSAYEPTAEPRRITLPVSAEEAERLTAEPGVEAVLPLSPNQQGLLFHHAFDDADTDPYTLQVVLDFAAPVDTARLGAALGRVLGRHEALRAGFRTTEDQRSVQLVYEAPSVPVREVAVADDAAFTALLDEDRATRFDLARPPLVRAAAVRRADGTGSVILTLHHIVVDGWSLPIVARDLFAEYGAGDTGAVQDAGEQARYRDHLAWLDGADTEASLTVWRAALAEVTEPMGVPRAQSRTWGRVATEQGARVLEPVRQDHLLTAQETAGLAAVARRHGVTVNTLVQAAWAIVLRGLTGRDEALFGVTVAGRPAELPGAGDLVGLFINTVPLSVRLDPGESLGDLAVRLGREQSALLDHHHVALGDIQRALGTGELFDTLLSFENYPLDLAAITASAQAAGLELADARVRDGSHFAISVVVEPGEQMRLRVRHQPQLVAEETALAASAELLATLRAFVATPELPLARFAGAEATAPTDRAQARSGPAATLPELFAAQVARTPDAPAVLAGGESLTYRQLDRRSNALAAELIERGAGPGRLVAVMLPRSVDLPVALLGVLKSGAAYVPVDPAYPAERIAVILQDSAPALAVTADPGLVPQDLAAVRPTAAEADTVGRTPRPEDAAYVIFTSGSTGRPKGVLVEHRALGAYLSRAAEAYPDVAGLALAHTSVSFDLTVTCLYAPLVAGGQVHLAELPDAIGAERPTFLKGTPSHLRLLDTLPEEVSPSGTLVLGGEALRGEMLAGWRAAHPEATVINAYGPTEATVNVMEYRIDPGQPLPDGPVPIGRSFPYARVHLLDSGLRPVRPGARGELYLAGEGLARGYLGLPGQTSHRFVADPFGPAGSRMYRTGDLARQRPDGTVEYLGRVDDQVKVRGFRIELGEVEAAAGAVPGVRRAAAAVRGFVGEPRLVGYLVAPEGVDTAEVEARMRAALPEYMVPTAFVILGELPLTPNGKVDRAALPEPAVTTGTATRTASGDLEERLLGLFRQVLGRKDVGVEDDFFALGGDSIMSIQLVGRARGKGLKFSARHVFEHRTPAQLAAALADQAVRSPLEERLLRLFRQVLDREDVSVEDDFFALGGDSIMSIQLVGRARATGLKFSARHVFEHRTPARLAAAISEQDESASTPEAAEHGPGRAPLLPLMHRLVTRGGRYAQYHQSVTLTLPPTTREHLAAALGAVLERHEALRMRVADADGFTVTPVGVDGPAALADSLLTRVDAPTDASDEELTALVAEHTGAARDSLDPAAERMLRAVWFDGGAERAGRLLLVVHHLAVDGVSWRIIVPDLAAAWEAVTAGGRPDLAPVGTSFAHWAREFTALPTDDADHWRELLAAGDPLIGPRPLDPGLDLRGDAGRLTLRLPADVTGAVLADLPAAFHAGPDDVLLTALAAAVPLWRGDRAGLLVDVESHGRHEDLVPETELSRTVGWFTVAHPVRLDTRAADPRAVLAGADAAGDALRAVKEQLRATPRQGIGHGLARFSDPRTAPLFAELPEAQIGFNYLGRVSLAGTLAPGWELASVGADDAPEVPLSHTVEVNVAAHEGPEGPELVATWTWARALISDGDAARLAELWGTALRGLAAHGARPGAGGLTPSDLIVPLEQTEIRELEADGDVVELLPLAPLQEGLLFHHQYGDGADDPYISQLRVELTGSLDRARLRAAAAEVQRRHPALRAVFRRTSQGTPVQVVLRDPQLDFTEVELADTGDLDAVCAADRRRGFDIASAPLIRWTLASLGERHTLVVSAHHSIRDGWSMPIVMRELMTHYLGDPLPQVRPHRDHLAWLARQDRTAASAAWSQALAGLDGGTLLSGGPAPAGQEPGRLDLSVGGLDVQAAARRLGVTVNTLVQAAWLLLVARLTGRDDVVTGVTVSGRPADLPGAADMVGLFVNTVPLRATLRADEPVGDFARRLQLEQARLVEHHHLGLVDIRRLGGHGELFDTSMVFENYPLDVAALTAVARRAGLEAGEIAHHAVTHYTLAMEASPTADGLRLRLHHRPDVLTEERMGQIAELLPRLLHTVVTEPATPVGRISGHTPASRAALLSLGHGPEEAPDPGTWPELFLDQVRRTPDAPALVTGAETLTFRELGDRAGALARILAEAGVDTEKRVAIVLPRSVEMVVALHAVALAGGAFVPVDPAHPAERIAQTLADAAPELVLTTAATALPETGLRRLDLDLLALFGEGLARTVRPEQAAYVIYTSGSTGRPKGVVVTHAGIPGLARAQRAGFDVTEDSRVLQFASPSFDAFVSEVAVTLLAGARLVLASREELLPGAPLARTVAEHGVTHATLPPAALRELRPADLPTLRSLAVAGEQCPPQVAELWSAGRHMVNAYGPTETTVCATMSAPLSGFGVPPIGTALPGLAVHVLDAHLQPVPVGVVGELYVSGTGLARGYLDRPALSAERFVADPFGAPGSRMYRTGDQVVWREDGQLVYVGRADRQIKLRGFRIEPGEIEAAVAAAPEVAASAVVVREDRPGERRVVAYAVPAAGATVVPAALRARLREALPDHMVPAAVVVLDRLPVTVNGKLDHAALPAPRYDSGAGRGAASPTEELLAGVFAEVLGVTRVGVDDSFFDLGGHSLLAMRLVARVRAVLGAELGVREVFEKPTVRELARLAAGGPRAAAVAPGDLPHPDRLPLSYAQQRQWFLDRFEATNTAYHIPMALRLTGVLDEAALAAALDDLMARHESLRTLIAEDEEGPYQRIVSTGLEFERTEVGDDELDGALREAVARPFDLTAEAPIRARLFTVGAEEHVLLVVVHHIAGDGASVPVLARDLVAGYRARLAGGAPERPGSAPQPVQYADFALWQRSVLGAEDDPDSVLGRQLDHWRTTLAGLPEELTLPTDRPRPAAGPHRAGRHRLEIPADLHGELARAARELKATPFMVVQAALAALLSRLGAGTDIPIGSPIAGRSHESLTDVVGLFANTLVLRTDVSGDPSFAELVGRVRETDLAAFAHQDVPFERLVEALRPERSAGRHPLFQVVVEWGEDETRALNALEDLPGLAVEPLRLTVDAAKFDLVLHLRPRHTAEDAPAGIAVDLEYSADLFDASTAASLGERFVRLLGAALAEPARPVTDLDVLAEDERHLLLTDWAHTPAEPCRPIAAVDTIVRRFEATAAAHPDAVAVTGEDEQGRASSLTYAELNARANRLAALLRERGAGPEQFVALALPRVPDLAAAVLAVLKSGAGYLPVDPAYPAERVALLLGDTRPVVTIGTRATVAALGGDGTWLALDDEGVIADLAGRESADREPVAAADHAAYVIYTSGSTGTPKGVVVTHRNVLRLFDATDHWFGFGAEDTWTLFHSYAFDFSVWELWGPLLHGGRLVVVPHAVSREPAAFLELLRRERVTVLNQTPSAFNELIRADEEAGGAGLALRYVVFGGEALDPARLLPWYERHADDSPVLVNMYGITETTVHVTHRALTADEVGAGVVGAIGVGIPDLGVHVLDERLRPVPVGVVGEMYVSGAGVARGYAHRPGLTSGRFVADPFGVPGTRMYRSGDLARRRHDGSLEYLGRADAQVKVRGFRIEPGEIESVLLALPEVTQAAVVVREDNPGDRRLVAYVVTGSAADRATGAALREAAAEALPTHMVPSAVVVLDRLPLTVNGKLDRGALPAPQTAVRAAGRTPSGPAEELLVDAFAEVLGVDRVGVDDSFFDLGGHSLLAMRLVTRVRAALGAELGVRDLFESPTPAALARRAVGTESTGRPALTARPRPERIPLSHAQQRLWLLDRLSGLDAAYNIPIALRLTGALDADRLREALRDVVARHESLRTVVDDRGGEGTDAWLRVLPEALVDLPVVRVRPEDLDERIAAGAAAGFDLTAEVPIRARLFEVGPEEHVLLVVVHHIAGDGTSMPVLAKDLAAAYAARLEGTAPAWEPLPVQYADYALWQRELLGDGADSAEDGDRSEMARQLGYWAEALRGLPEELTLPVDRPRPAVGPHRAGRHTFAVPQDLYERVGRVARELKATPFMVVQAALAALLSRLGAGTDIPLGSPVVSRSEEALADVVGFFVNTLVLRTDVSGDPSFAELVDRVREFDLAAFAHQDVPFERLVEALRPERSAARHPLFQVALSLDSTGGTALAEVARMPGLTVDPRPVAPSVAKFDLTFTLTERLGDQGSPVDWSGAVEYSADMFDADTMDRMARRLVRLLDVLTDRPEAPVSAHDVLVDKEREHILGSWLENAAPVAPASLPETIARRAAEHPDAPAVTFAGSTLTYAELDVRANRFAHALLARGVTPEARIGVLMERSEALAVTLLGIVKAGCAYVPLSPANPDERLVWLLDQVQAPLLVVDEASRQRAEGLAIRAGLVHAEADTSALPAEAPAVTVTPERLAYLMFTSGSSGLPKGVAICHGDIVQLAADRCWDGVTDRVPLHSPHAWDASILEFWVPLLRGGEVLVAPPGDLDVTDLKALIADSGITSLFLTAGLFRVLAQEIPEAFAAVRQVATGGDVVSGTAVRRILEHAPGLRVVNAYGPTEVTVMALSHRVDPDALDPRSHSVPIGRSLDAMRHYILDDALRPVPPGVTGELYAAGSGLARCYWNRPDLTSDRFVADPYGPPGTRMYRTGDLARWTAGGLVEFAGRADEQVKLRGFRIELGEIESALAAGPGVTACAVIIREDRPGDKRLVAYTVAGPGYDRAALGAHLGRTLPDYMVPAAIVELTELPLTAIGKLDRKALPAPEFGSAGGRAAANTEEAILVRLFARTLGLPEDSVDAESAFFDLGGDSIMAIQLVSAARREGLRITGADVFTYRTVAELARAATAAGEPEDAEPDEAVGESPAWPMLHWLAERRVPVDRFNQTTVLHAPAELDLDRLHAVIGALLARHDSLRLKVAVNDPGDAATWRVEVPAPDAVRAEDRVHRVVAADLSEAELTEAVRAHGEAAVGRLSPADGAMVEIVWFDRGERPGLLLVAVNHLAVDGVSWRILLPDLFRAWGDVLAGRDPELDSGGTSLRRWAERAAERAAAPRTLAELDHWTGTLRRGRTQLGARPLDPAVDVLASAQRLRRTLSASVTGHLLTTAPAVVGAGVDDVLLAGLALAEARRRRDAHASVLIDVESHGREREGSSDLSRTTGWFTALYPVLLDTAGVDLDEAFAGGHAAGTVLKHVKEQLRAVPSEGLGYGLLRYLNPETAAAFEGLGSAGIGFNYLGRFVPGETGDWSVASDAPRPDGEDPATPLAHAVEINAYIEESAGGPRLGATWTYAASVLTEDEVGALADGWFEALTALAEHAQRPDAGGLTPTDVGLIEITQSEIEEFEDELASDWEI</sequence>
<evidence type="ECO:0000313" key="9">
    <source>
        <dbReference type="Proteomes" id="UP001596012"/>
    </source>
</evidence>
<proteinExistence type="predicted"/>
<dbReference type="InterPro" id="IPR045851">
    <property type="entry name" value="AMP-bd_C_sf"/>
</dbReference>
<evidence type="ECO:0000256" key="4">
    <source>
        <dbReference type="ARBA" id="ARBA00022737"/>
    </source>
</evidence>
<dbReference type="InterPro" id="IPR042099">
    <property type="entry name" value="ANL_N_sf"/>
</dbReference>
<evidence type="ECO:0000259" key="7">
    <source>
        <dbReference type="PROSITE" id="PS50075"/>
    </source>
</evidence>
<feature type="domain" description="Carrier" evidence="7">
    <location>
        <begin position="1606"/>
        <end position="1680"/>
    </location>
</feature>
<dbReference type="InterPro" id="IPR010071">
    <property type="entry name" value="AA_adenyl_dom"/>
</dbReference>
<feature type="domain" description="Carrier" evidence="7">
    <location>
        <begin position="2719"/>
        <end position="2793"/>
    </location>
</feature>
<evidence type="ECO:0000256" key="1">
    <source>
        <dbReference type="ARBA" id="ARBA00001957"/>
    </source>
</evidence>
<dbReference type="SMART" id="SM01294">
    <property type="entry name" value="PKS_PP_betabranch"/>
    <property type="match status" value="1"/>
</dbReference>
<dbReference type="NCBIfam" id="TIGR01733">
    <property type="entry name" value="AA-adenyl-dom"/>
    <property type="match status" value="5"/>
</dbReference>
<keyword evidence="3" id="KW-0597">Phosphoprotein</keyword>
<dbReference type="Gene3D" id="3.30.559.30">
    <property type="entry name" value="Nonribosomal peptide synthetase, condensation domain"/>
    <property type="match status" value="8"/>
</dbReference>
<dbReference type="PANTHER" id="PTHR45527:SF1">
    <property type="entry name" value="FATTY ACID SYNTHASE"/>
    <property type="match status" value="1"/>
</dbReference>
<dbReference type="InterPro" id="IPR000873">
    <property type="entry name" value="AMP-dep_synth/lig_dom"/>
</dbReference>
<dbReference type="SUPFAM" id="SSF56801">
    <property type="entry name" value="Acetyl-CoA synthetase-like"/>
    <property type="match status" value="6"/>
</dbReference>
<reference evidence="9" key="1">
    <citation type="journal article" date="2019" name="Int. J. Syst. Evol. Microbiol.">
        <title>The Global Catalogue of Microorganisms (GCM) 10K type strain sequencing project: providing services to taxonomists for standard genome sequencing and annotation.</title>
        <authorList>
            <consortium name="The Broad Institute Genomics Platform"/>
            <consortium name="The Broad Institute Genome Sequencing Center for Infectious Disease"/>
            <person name="Wu L."/>
            <person name="Ma J."/>
        </authorList>
    </citation>
    <scope>NUCLEOTIDE SEQUENCE [LARGE SCALE GENOMIC DNA]</scope>
    <source>
        <strain evidence="9">DT43</strain>
    </source>
</reference>
<dbReference type="PROSITE" id="PS50075">
    <property type="entry name" value="CARRIER"/>
    <property type="match status" value="7"/>
</dbReference>
<dbReference type="InterPro" id="IPR023213">
    <property type="entry name" value="CAT-like_dom_sf"/>
</dbReference>
<dbReference type="InterPro" id="IPR029058">
    <property type="entry name" value="AB_hydrolase_fold"/>
</dbReference>
<dbReference type="Gene3D" id="3.30.300.30">
    <property type="match status" value="6"/>
</dbReference>
<dbReference type="SMART" id="SM00823">
    <property type="entry name" value="PKS_PP"/>
    <property type="match status" value="6"/>
</dbReference>
<dbReference type="Gene3D" id="3.40.50.980">
    <property type="match status" value="4"/>
</dbReference>
<evidence type="ECO:0000256" key="5">
    <source>
        <dbReference type="ARBA" id="ARBA00023194"/>
    </source>
</evidence>
<feature type="domain" description="Carrier" evidence="7">
    <location>
        <begin position="4215"/>
        <end position="4290"/>
    </location>
</feature>
<dbReference type="InterPro" id="IPR036736">
    <property type="entry name" value="ACP-like_sf"/>
</dbReference>
<gene>
    <name evidence="8" type="ORF">ACFPH6_06905</name>
</gene>
<dbReference type="InterPro" id="IPR025110">
    <property type="entry name" value="AMP-bd_C"/>
</dbReference>
<dbReference type="InterPro" id="IPR006162">
    <property type="entry name" value="Ppantetheine_attach_site"/>
</dbReference>
<dbReference type="SUPFAM" id="SSF47336">
    <property type="entry name" value="ACP-like"/>
    <property type="match status" value="7"/>
</dbReference>
<keyword evidence="4" id="KW-0677">Repeat</keyword>
<evidence type="ECO:0000256" key="6">
    <source>
        <dbReference type="SAM" id="MobiDB-lite"/>
    </source>
</evidence>
<dbReference type="Gene3D" id="3.30.559.10">
    <property type="entry name" value="Chloramphenicol acetyltransferase-like domain"/>
    <property type="match status" value="8"/>
</dbReference>
<dbReference type="PROSITE" id="PS00012">
    <property type="entry name" value="PHOSPHOPANTETHEINE"/>
    <property type="match status" value="5"/>
</dbReference>
<name>A0ABV8YM88_9ACTN</name>
<evidence type="ECO:0000313" key="8">
    <source>
        <dbReference type="EMBL" id="MFC4464296.1"/>
    </source>
</evidence>
<keyword evidence="2" id="KW-0596">Phosphopantetheine</keyword>
<organism evidence="8 9">
    <name type="scientific">Streptomyces xiangluensis</name>
    <dbReference type="NCBI Taxonomy" id="2665720"/>
    <lineage>
        <taxon>Bacteria</taxon>
        <taxon>Bacillati</taxon>
        <taxon>Actinomycetota</taxon>
        <taxon>Actinomycetes</taxon>
        <taxon>Kitasatosporales</taxon>
        <taxon>Streptomycetaceae</taxon>
        <taxon>Streptomyces</taxon>
    </lineage>
</organism>
<feature type="region of interest" description="Disordered" evidence="6">
    <location>
        <begin position="2789"/>
        <end position="2810"/>
    </location>
</feature>
<dbReference type="NCBIfam" id="TIGR01720">
    <property type="entry name" value="NRPS-para261"/>
    <property type="match status" value="2"/>
</dbReference>
<dbReference type="InterPro" id="IPR020806">
    <property type="entry name" value="PKS_PP-bd"/>
</dbReference>
<dbReference type="Pfam" id="PF13193">
    <property type="entry name" value="AMP-binding_C"/>
    <property type="match status" value="6"/>
</dbReference>
<evidence type="ECO:0000256" key="2">
    <source>
        <dbReference type="ARBA" id="ARBA00022450"/>
    </source>
</evidence>
<dbReference type="NCBIfam" id="NF003417">
    <property type="entry name" value="PRK04813.1"/>
    <property type="match status" value="6"/>
</dbReference>
<accession>A0ABV8YM88</accession>
<dbReference type="Proteomes" id="UP001596012">
    <property type="component" value="Unassembled WGS sequence"/>
</dbReference>
<dbReference type="CDD" id="cd05930">
    <property type="entry name" value="A_NRPS"/>
    <property type="match status" value="1"/>
</dbReference>
<dbReference type="CDD" id="cd19540">
    <property type="entry name" value="LCL_NRPS-like"/>
    <property type="match status" value="2"/>
</dbReference>
<dbReference type="Pfam" id="PF00550">
    <property type="entry name" value="PP-binding"/>
    <property type="match status" value="7"/>
</dbReference>
<keyword evidence="5" id="KW-0045">Antibiotic biosynthesis</keyword>
<comment type="caution">
    <text evidence="8">The sequence shown here is derived from an EMBL/GenBank/DDBJ whole genome shotgun (WGS) entry which is preliminary data.</text>
</comment>
<dbReference type="SUPFAM" id="SSF52777">
    <property type="entry name" value="CoA-dependent acyltransferases"/>
    <property type="match status" value="16"/>
</dbReference>
<evidence type="ECO:0000256" key="3">
    <source>
        <dbReference type="ARBA" id="ARBA00022553"/>
    </source>
</evidence>
<dbReference type="InterPro" id="IPR010060">
    <property type="entry name" value="NRPS_synth"/>
</dbReference>
<comment type="cofactor">
    <cofactor evidence="1">
        <name>pantetheine 4'-phosphate</name>
        <dbReference type="ChEBI" id="CHEBI:47942"/>
    </cofactor>
</comment>
<dbReference type="Pfam" id="PF00501">
    <property type="entry name" value="AMP-binding"/>
    <property type="match status" value="5"/>
</dbReference>
<dbReference type="CDD" id="cd12116">
    <property type="entry name" value="A_NRPS_Ta1_like"/>
    <property type="match status" value="1"/>
</dbReference>
<dbReference type="PROSITE" id="PS00455">
    <property type="entry name" value="AMP_BINDING"/>
    <property type="match status" value="5"/>
</dbReference>
<dbReference type="EMBL" id="JBHSFG010000013">
    <property type="protein sequence ID" value="MFC4464296.1"/>
    <property type="molecule type" value="Genomic_DNA"/>
</dbReference>
<dbReference type="InterPro" id="IPR009081">
    <property type="entry name" value="PP-bd_ACP"/>
</dbReference>
<dbReference type="InterPro" id="IPR001242">
    <property type="entry name" value="Condensation_dom"/>
</dbReference>
<keyword evidence="9" id="KW-1185">Reference proteome</keyword>